<dbReference type="SUPFAM" id="SSF53474">
    <property type="entry name" value="alpha/beta-Hydrolases"/>
    <property type="match status" value="1"/>
</dbReference>
<proteinExistence type="inferred from homology"/>
<dbReference type="EMBL" id="JACGWN010000007">
    <property type="protein sequence ID" value="KAL0442996.1"/>
    <property type="molecule type" value="Genomic_DNA"/>
</dbReference>
<dbReference type="InterPro" id="IPR050565">
    <property type="entry name" value="LYPA1-2/EST-like"/>
</dbReference>
<name>A0AAW2WQG4_9LAMI</name>
<dbReference type="GO" id="GO:0008474">
    <property type="term" value="F:palmitoyl-(protein) hydrolase activity"/>
    <property type="evidence" value="ECO:0007669"/>
    <property type="project" value="TreeGrafter"/>
</dbReference>
<comment type="caution">
    <text evidence="4">The sequence shown here is derived from an EMBL/GenBank/DDBJ whole genome shotgun (WGS) entry which is preliminary data.</text>
</comment>
<reference evidence="4" key="1">
    <citation type="submission" date="2020-06" db="EMBL/GenBank/DDBJ databases">
        <authorList>
            <person name="Li T."/>
            <person name="Hu X."/>
            <person name="Zhang T."/>
            <person name="Song X."/>
            <person name="Zhang H."/>
            <person name="Dai N."/>
            <person name="Sheng W."/>
            <person name="Hou X."/>
            <person name="Wei L."/>
        </authorList>
    </citation>
    <scope>NUCLEOTIDE SEQUENCE</scope>
    <source>
        <strain evidence="4">KEN1</strain>
        <tissue evidence="4">Leaf</tissue>
    </source>
</reference>
<dbReference type="PANTHER" id="PTHR10655">
    <property type="entry name" value="LYSOPHOSPHOLIPASE-RELATED"/>
    <property type="match status" value="1"/>
</dbReference>
<protein>
    <submittedName>
        <fullName evidence="4">Carboxylesterase SOBER1-like</fullName>
    </submittedName>
</protein>
<evidence type="ECO:0000259" key="3">
    <source>
        <dbReference type="Pfam" id="PF02230"/>
    </source>
</evidence>
<evidence type="ECO:0000313" key="4">
    <source>
        <dbReference type="EMBL" id="KAL0442996.1"/>
    </source>
</evidence>
<dbReference type="InterPro" id="IPR029058">
    <property type="entry name" value="AB_hydrolase_fold"/>
</dbReference>
<sequence>MKSLPAKSVAVFAVTFGITISFVLLHHQEPSPVKPDPMARSFILWLHGLGDSGPANEPIKSLFTSPQFRNTKWSFPSAPSNPVTCNYGAVMPSWFDIHEIPVTADSPKDEGSMLKAVQDVHSMIDKEIAAGTNPNNVFICGFSQGGALTLASVLLYPKTLGGVVLRMTGLLKFLRNLQLYVLQAKVKYMEYLFLGSTRKVMFDIITPILWSHGVADRTVLFEAGQAGPPLLEKAGVSCEFKAYPGLGHSISNEELRNLESWIKSRLQSSS</sequence>
<feature type="domain" description="Phospholipase/carboxylesterase/thioesterase" evidence="3">
    <location>
        <begin position="34"/>
        <end position="263"/>
    </location>
</feature>
<keyword evidence="2" id="KW-0378">Hydrolase</keyword>
<evidence type="ECO:0000256" key="2">
    <source>
        <dbReference type="ARBA" id="ARBA00022801"/>
    </source>
</evidence>
<dbReference type="GO" id="GO:0052689">
    <property type="term" value="F:carboxylic ester hydrolase activity"/>
    <property type="evidence" value="ECO:0007669"/>
    <property type="project" value="TreeGrafter"/>
</dbReference>
<dbReference type="PANTHER" id="PTHR10655:SF17">
    <property type="entry name" value="LYSOPHOSPHOLIPASE-LIKE PROTEIN 1"/>
    <property type="match status" value="1"/>
</dbReference>
<comment type="similarity">
    <text evidence="1">Belongs to the AB hydrolase superfamily. AB hydrolase 2 family.</text>
</comment>
<dbReference type="InterPro" id="IPR003140">
    <property type="entry name" value="PLipase/COase/thioEstase"/>
</dbReference>
<dbReference type="Gene3D" id="3.40.50.1820">
    <property type="entry name" value="alpha/beta hydrolase"/>
    <property type="match status" value="1"/>
</dbReference>
<organism evidence="4">
    <name type="scientific">Sesamum latifolium</name>
    <dbReference type="NCBI Taxonomy" id="2727402"/>
    <lineage>
        <taxon>Eukaryota</taxon>
        <taxon>Viridiplantae</taxon>
        <taxon>Streptophyta</taxon>
        <taxon>Embryophyta</taxon>
        <taxon>Tracheophyta</taxon>
        <taxon>Spermatophyta</taxon>
        <taxon>Magnoliopsida</taxon>
        <taxon>eudicotyledons</taxon>
        <taxon>Gunneridae</taxon>
        <taxon>Pentapetalae</taxon>
        <taxon>asterids</taxon>
        <taxon>lamiids</taxon>
        <taxon>Lamiales</taxon>
        <taxon>Pedaliaceae</taxon>
        <taxon>Sesamum</taxon>
    </lineage>
</organism>
<dbReference type="AlphaFoldDB" id="A0AAW2WQG4"/>
<dbReference type="GO" id="GO:0005737">
    <property type="term" value="C:cytoplasm"/>
    <property type="evidence" value="ECO:0007669"/>
    <property type="project" value="TreeGrafter"/>
</dbReference>
<accession>A0AAW2WQG4</accession>
<evidence type="ECO:0000256" key="1">
    <source>
        <dbReference type="ARBA" id="ARBA00006499"/>
    </source>
</evidence>
<dbReference type="Pfam" id="PF02230">
    <property type="entry name" value="Abhydrolase_2"/>
    <property type="match status" value="1"/>
</dbReference>
<reference evidence="4" key="2">
    <citation type="journal article" date="2024" name="Plant">
        <title>Genomic evolution and insights into agronomic trait innovations of Sesamum species.</title>
        <authorList>
            <person name="Miao H."/>
            <person name="Wang L."/>
            <person name="Qu L."/>
            <person name="Liu H."/>
            <person name="Sun Y."/>
            <person name="Le M."/>
            <person name="Wang Q."/>
            <person name="Wei S."/>
            <person name="Zheng Y."/>
            <person name="Lin W."/>
            <person name="Duan Y."/>
            <person name="Cao H."/>
            <person name="Xiong S."/>
            <person name="Wang X."/>
            <person name="Wei L."/>
            <person name="Li C."/>
            <person name="Ma Q."/>
            <person name="Ju M."/>
            <person name="Zhao R."/>
            <person name="Li G."/>
            <person name="Mu C."/>
            <person name="Tian Q."/>
            <person name="Mei H."/>
            <person name="Zhang T."/>
            <person name="Gao T."/>
            <person name="Zhang H."/>
        </authorList>
    </citation>
    <scope>NUCLEOTIDE SEQUENCE</scope>
    <source>
        <strain evidence="4">KEN1</strain>
    </source>
</reference>
<gene>
    <name evidence="4" type="ORF">Slati_2022300</name>
</gene>